<dbReference type="EMBL" id="CP062796">
    <property type="protein sequence ID" value="QUL99101.1"/>
    <property type="molecule type" value="Genomic_DNA"/>
</dbReference>
<accession>A0AAT9LD85</accession>
<organism evidence="2">
    <name type="scientific">Candidatus Fermentithermobacillus carboniphilus</name>
    <dbReference type="NCBI Taxonomy" id="3085328"/>
    <lineage>
        <taxon>Bacteria</taxon>
        <taxon>Bacillati</taxon>
        <taxon>Bacillota</taxon>
        <taxon>Candidatus Fermentithermobacillia</taxon>
        <taxon>Candidatus Fermentithermobacillales</taxon>
        <taxon>Candidatus Fermentithermobacillaceae</taxon>
        <taxon>Candidatus Fermentithermobacillus</taxon>
    </lineage>
</organism>
<dbReference type="KEGG" id="fcz:IMF26_03265"/>
<dbReference type="GO" id="GO:0008556">
    <property type="term" value="F:P-type potassium transmembrane transporter activity"/>
    <property type="evidence" value="ECO:0007669"/>
    <property type="project" value="InterPro"/>
</dbReference>
<reference evidence="2" key="2">
    <citation type="journal article" date="2023" name="Biology">
        <title>Prokaryotic Life Associated with Coal-Fire Gas Vents Revealed by Metagenomics.</title>
        <authorList>
            <person name="Kadnikov V.V."/>
            <person name="Mardanov A.V."/>
            <person name="Beletsky A.V."/>
            <person name="Karnachuk O.V."/>
            <person name="Ravin N.V."/>
        </authorList>
    </citation>
    <scope>NUCLEOTIDE SEQUENCE</scope>
    <source>
        <strain evidence="2">Bu02</strain>
    </source>
</reference>
<sequence>MNMLDILLGAVVSIGLFIYLIYTLMRAEEL</sequence>
<reference evidence="2" key="1">
    <citation type="submission" date="2020-10" db="EMBL/GenBank/DDBJ databases">
        <authorList>
            <person name="Kadnikov V."/>
            <person name="Beletsky A.V."/>
            <person name="Mardanov A.V."/>
            <person name="Karnachuk O.V."/>
            <person name="Ravin N.V."/>
        </authorList>
    </citation>
    <scope>NUCLEOTIDE SEQUENCE</scope>
    <source>
        <strain evidence="2">Bu02</strain>
    </source>
</reference>
<keyword evidence="1" id="KW-0812">Transmembrane</keyword>
<feature type="transmembrane region" description="Helical" evidence="1">
    <location>
        <begin position="6"/>
        <end position="25"/>
    </location>
</feature>
<evidence type="ECO:0000256" key="1">
    <source>
        <dbReference type="SAM" id="Phobius"/>
    </source>
</evidence>
<evidence type="ECO:0000313" key="2">
    <source>
        <dbReference type="EMBL" id="QUL99101.1"/>
    </source>
</evidence>
<dbReference type="GO" id="GO:0005886">
    <property type="term" value="C:plasma membrane"/>
    <property type="evidence" value="ECO:0007669"/>
    <property type="project" value="InterPro"/>
</dbReference>
<protein>
    <submittedName>
        <fullName evidence="2">K(+)-transporting ATPase subunit F</fullName>
    </submittedName>
</protein>
<name>A0AAT9LD85_9FIRM</name>
<dbReference type="AlphaFoldDB" id="A0AAT9LD85"/>
<proteinExistence type="predicted"/>
<dbReference type="InterPro" id="IPR011726">
    <property type="entry name" value="KdpF"/>
</dbReference>
<dbReference type="Pfam" id="PF09604">
    <property type="entry name" value="Potass_KdpF"/>
    <property type="match status" value="1"/>
</dbReference>
<gene>
    <name evidence="2" type="primary">kdpF</name>
    <name evidence="2" type="ORF">IMF26_03265</name>
</gene>
<keyword evidence="1" id="KW-0472">Membrane</keyword>
<keyword evidence="1" id="KW-1133">Transmembrane helix</keyword>
<dbReference type="NCBIfam" id="TIGR02115">
    <property type="entry name" value="potass_kdpF"/>
    <property type="match status" value="1"/>
</dbReference>